<reference evidence="1 4" key="2">
    <citation type="submission" date="2021-06" db="EMBL/GenBank/DDBJ databases">
        <title>Whole genome sequence of Paenibacillus sophorae DSM23020 for comparative genomics.</title>
        <authorList>
            <person name="Kim M.-J."/>
            <person name="Lee G."/>
            <person name="Shin J.-H."/>
        </authorList>
    </citation>
    <scope>NUCLEOTIDE SEQUENCE [LARGE SCALE GENOMIC DNA]</scope>
    <source>
        <strain evidence="1 4">DSM 23020</strain>
    </source>
</reference>
<dbReference type="EMBL" id="FODH01000012">
    <property type="protein sequence ID" value="SEO83662.1"/>
    <property type="molecule type" value="Genomic_DNA"/>
</dbReference>
<organism evidence="2 3">
    <name type="scientific">Paenibacillus sophorae</name>
    <dbReference type="NCBI Taxonomy" id="1333845"/>
    <lineage>
        <taxon>Bacteria</taxon>
        <taxon>Bacillati</taxon>
        <taxon>Bacillota</taxon>
        <taxon>Bacilli</taxon>
        <taxon>Bacillales</taxon>
        <taxon>Paenibacillaceae</taxon>
        <taxon>Paenibacillus</taxon>
    </lineage>
</organism>
<proteinExistence type="predicted"/>
<dbReference type="EMBL" id="CP076607">
    <property type="protein sequence ID" value="QWU15608.1"/>
    <property type="molecule type" value="Genomic_DNA"/>
</dbReference>
<evidence type="ECO:0000313" key="3">
    <source>
        <dbReference type="Proteomes" id="UP000198809"/>
    </source>
</evidence>
<dbReference type="OrthoDB" id="2836045at2"/>
<dbReference type="RefSeq" id="WP_036588769.1">
    <property type="nucleotide sequence ID" value="NZ_CP076607.1"/>
</dbReference>
<sequence>MINESIFKVKATEREAMFARKAAAGNRVVYTIKSAKANVIEKITEKYINIRSANRDAIHRNPRSSLRRALTLFFYRRIVTLKQLMKVHAYSSAMAALIQSIMLDICKVMVTKTGAVQLTLRGLFLFQRA</sequence>
<keyword evidence="4" id="KW-1185">Reference proteome</keyword>
<dbReference type="Proteomes" id="UP000683429">
    <property type="component" value="Chromosome"/>
</dbReference>
<name>A0A1H8SYE4_9BACL</name>
<evidence type="ECO:0000313" key="2">
    <source>
        <dbReference type="EMBL" id="SEO83662.1"/>
    </source>
</evidence>
<accession>A0A1H8SYE4</accession>
<evidence type="ECO:0000313" key="4">
    <source>
        <dbReference type="Proteomes" id="UP000683429"/>
    </source>
</evidence>
<dbReference type="AlphaFoldDB" id="A0A1H8SYE4"/>
<dbReference type="Proteomes" id="UP000198809">
    <property type="component" value="Unassembled WGS sequence"/>
</dbReference>
<evidence type="ECO:0000313" key="1">
    <source>
        <dbReference type="EMBL" id="QWU15608.1"/>
    </source>
</evidence>
<gene>
    <name evidence="1" type="ORF">KP014_27855</name>
    <name evidence="2" type="ORF">SAMN04487895_112166</name>
</gene>
<reference evidence="2 3" key="1">
    <citation type="submission" date="2016-10" db="EMBL/GenBank/DDBJ databases">
        <authorList>
            <person name="de Groot N.N."/>
        </authorList>
    </citation>
    <scope>NUCLEOTIDE SEQUENCE [LARGE SCALE GENOMIC DNA]</scope>
    <source>
        <strain evidence="2 3">CGMCC 1.10238</strain>
    </source>
</reference>
<protein>
    <submittedName>
        <fullName evidence="2">Uncharacterized protein</fullName>
    </submittedName>
</protein>